<evidence type="ECO:0000313" key="2">
    <source>
        <dbReference type="Proteomes" id="UP001057402"/>
    </source>
</evidence>
<accession>A0ACB9N7C5</accession>
<gene>
    <name evidence="1" type="ORF">MLD38_029832</name>
</gene>
<proteinExistence type="predicted"/>
<reference evidence="2" key="1">
    <citation type="journal article" date="2023" name="Front. Plant Sci.">
        <title>Chromosomal-level genome assembly of Melastoma candidum provides insights into trichome evolution.</title>
        <authorList>
            <person name="Zhong Y."/>
            <person name="Wu W."/>
            <person name="Sun C."/>
            <person name="Zou P."/>
            <person name="Liu Y."/>
            <person name="Dai S."/>
            <person name="Zhou R."/>
        </authorList>
    </citation>
    <scope>NUCLEOTIDE SEQUENCE [LARGE SCALE GENOMIC DNA]</scope>
</reference>
<evidence type="ECO:0000313" key="1">
    <source>
        <dbReference type="EMBL" id="KAI4331669.1"/>
    </source>
</evidence>
<sequence length="105" mass="11975">MDSHHPAGGTQVLESIWFGGANGHITNLCGMAAHWFPTSEGDEAGHKNKNRRDFTMENEVAVLSSEIWQGIRALLEESREQRRKMEELRDISRNLLKERRSCGVR</sequence>
<comment type="caution">
    <text evidence="1">The sequence shown here is derived from an EMBL/GenBank/DDBJ whole genome shotgun (WGS) entry which is preliminary data.</text>
</comment>
<keyword evidence="2" id="KW-1185">Reference proteome</keyword>
<protein>
    <submittedName>
        <fullName evidence="1">Uncharacterized protein</fullName>
    </submittedName>
</protein>
<dbReference type="Proteomes" id="UP001057402">
    <property type="component" value="Chromosome 8"/>
</dbReference>
<dbReference type="EMBL" id="CM042887">
    <property type="protein sequence ID" value="KAI4331669.1"/>
    <property type="molecule type" value="Genomic_DNA"/>
</dbReference>
<name>A0ACB9N7C5_9MYRT</name>
<organism evidence="1 2">
    <name type="scientific">Melastoma candidum</name>
    <dbReference type="NCBI Taxonomy" id="119954"/>
    <lineage>
        <taxon>Eukaryota</taxon>
        <taxon>Viridiplantae</taxon>
        <taxon>Streptophyta</taxon>
        <taxon>Embryophyta</taxon>
        <taxon>Tracheophyta</taxon>
        <taxon>Spermatophyta</taxon>
        <taxon>Magnoliopsida</taxon>
        <taxon>eudicotyledons</taxon>
        <taxon>Gunneridae</taxon>
        <taxon>Pentapetalae</taxon>
        <taxon>rosids</taxon>
        <taxon>malvids</taxon>
        <taxon>Myrtales</taxon>
        <taxon>Melastomataceae</taxon>
        <taxon>Melastomatoideae</taxon>
        <taxon>Melastomateae</taxon>
        <taxon>Melastoma</taxon>
    </lineage>
</organism>